<dbReference type="Pfam" id="PF01497">
    <property type="entry name" value="Peripla_BP_2"/>
    <property type="match status" value="1"/>
</dbReference>
<dbReference type="InterPro" id="IPR002491">
    <property type="entry name" value="ABC_transptr_periplasmic_BD"/>
</dbReference>
<feature type="chain" id="PRO_5012237327" description="Fe/B12 periplasmic-binding domain-containing protein" evidence="1">
    <location>
        <begin position="23"/>
        <end position="358"/>
    </location>
</feature>
<evidence type="ECO:0000259" key="2">
    <source>
        <dbReference type="PROSITE" id="PS50983"/>
    </source>
</evidence>
<dbReference type="PANTHER" id="PTHR30535">
    <property type="entry name" value="VITAMIN B12-BINDING PROTEIN"/>
    <property type="match status" value="1"/>
</dbReference>
<reference evidence="3 4" key="1">
    <citation type="submission" date="2017-03" db="EMBL/GenBank/DDBJ databases">
        <title>Draft Genome sequence of Marispirochaeta sp. strain JC444.</title>
        <authorList>
            <person name="Shivani Y."/>
            <person name="Subhash Y."/>
            <person name="Sasikala C."/>
            <person name="Ramana C."/>
        </authorList>
    </citation>
    <scope>NUCLEOTIDE SEQUENCE [LARGE SCALE GENOMIC DNA]</scope>
    <source>
        <strain evidence="3 4">JC444</strain>
    </source>
</reference>
<keyword evidence="4" id="KW-1185">Reference proteome</keyword>
<accession>A0A1Y1RVE9</accession>
<sequence length="358" mass="39840">MKNRCAVILILLGLSLWAPLFAEGVQEASAPQIVVQDALGRSVELPEAPRRIVTAGKAVIMIVDALYLFPGASERVAAVGFTDQGMGDFFPVLDENADEKARLQKNVGPEEILAQNPDLVLLKSYLRDSLGKPIETAGVPVVYLDLETPEQFERDLRILGTLLEDQARAEELISMFNRQAEDIRQQVKDRPRPEVALFSVNSGNSGYSFSVAPQGWIQTVQVRLAGGDPVWTEAAGKPGWNQVGFEQIARWDPEVMIFLSFRGSTDTVLDEIQNDPLWTGLQAVRNGRVYSMPADFYSWGQPDPRWILGARWMAGVLHPQAFDTPFEGEAAAFFRDFYGIGEARFRRDILPRITGDLF</sequence>
<dbReference type="PROSITE" id="PS50983">
    <property type="entry name" value="FE_B12_PBP"/>
    <property type="match status" value="1"/>
</dbReference>
<evidence type="ECO:0000256" key="1">
    <source>
        <dbReference type="SAM" id="SignalP"/>
    </source>
</evidence>
<dbReference type="Proteomes" id="UP000192343">
    <property type="component" value="Unassembled WGS sequence"/>
</dbReference>
<dbReference type="AlphaFoldDB" id="A0A1Y1RVE9"/>
<comment type="caution">
    <text evidence="3">The sequence shown here is derived from an EMBL/GenBank/DDBJ whole genome shotgun (WGS) entry which is preliminary data.</text>
</comment>
<name>A0A1Y1RVE9_9SPIO</name>
<dbReference type="STRING" id="1963862.B4O97_13985"/>
<dbReference type="SUPFAM" id="SSF53807">
    <property type="entry name" value="Helical backbone' metal receptor"/>
    <property type="match status" value="1"/>
</dbReference>
<evidence type="ECO:0000313" key="4">
    <source>
        <dbReference type="Proteomes" id="UP000192343"/>
    </source>
</evidence>
<dbReference type="Gene3D" id="3.40.50.1980">
    <property type="entry name" value="Nitrogenase molybdenum iron protein domain"/>
    <property type="match status" value="2"/>
</dbReference>
<dbReference type="OrthoDB" id="368509at2"/>
<dbReference type="RefSeq" id="WP_083051732.1">
    <property type="nucleotide sequence ID" value="NZ_MWQY01000016.1"/>
</dbReference>
<proteinExistence type="predicted"/>
<organism evidence="3 4">
    <name type="scientific">Marispirochaeta aestuarii</name>
    <dbReference type="NCBI Taxonomy" id="1963862"/>
    <lineage>
        <taxon>Bacteria</taxon>
        <taxon>Pseudomonadati</taxon>
        <taxon>Spirochaetota</taxon>
        <taxon>Spirochaetia</taxon>
        <taxon>Spirochaetales</taxon>
        <taxon>Spirochaetaceae</taxon>
        <taxon>Marispirochaeta</taxon>
    </lineage>
</organism>
<feature type="domain" description="Fe/B12 periplasmic-binding" evidence="2">
    <location>
        <begin position="51"/>
        <end position="321"/>
    </location>
</feature>
<feature type="signal peptide" evidence="1">
    <location>
        <begin position="1"/>
        <end position="22"/>
    </location>
</feature>
<keyword evidence="1" id="KW-0732">Signal</keyword>
<evidence type="ECO:0000313" key="3">
    <source>
        <dbReference type="EMBL" id="ORC33993.1"/>
    </source>
</evidence>
<dbReference type="Gene3D" id="1.20.58.2180">
    <property type="match status" value="1"/>
</dbReference>
<protein>
    <recommendedName>
        <fullName evidence="2">Fe/B12 periplasmic-binding domain-containing protein</fullName>
    </recommendedName>
</protein>
<dbReference type="EMBL" id="MWQY01000016">
    <property type="protein sequence ID" value="ORC33993.1"/>
    <property type="molecule type" value="Genomic_DNA"/>
</dbReference>
<dbReference type="InterPro" id="IPR050902">
    <property type="entry name" value="ABC_Transporter_SBP"/>
</dbReference>
<gene>
    <name evidence="3" type="ORF">B4O97_13985</name>
</gene>
<dbReference type="PANTHER" id="PTHR30535:SF34">
    <property type="entry name" value="MOLYBDATE-BINDING PROTEIN MOLA"/>
    <property type="match status" value="1"/>
</dbReference>